<sequence length="82" mass="9866">MHRLKEGRFTEYEILVAVGQRAKKVVNERQSIHRVLIPGRRTEDETTPRLLDPGNHHQIHHDSSRIALLKRFHWLKEKKRRD</sequence>
<evidence type="ECO:0000313" key="1">
    <source>
        <dbReference type="EMBL" id="KAF3520416.1"/>
    </source>
</evidence>
<dbReference type="Proteomes" id="UP000266723">
    <property type="component" value="Unassembled WGS sequence"/>
</dbReference>
<reference evidence="1 2" key="1">
    <citation type="journal article" date="2020" name="BMC Genomics">
        <title>Intraspecific diversification of the crop wild relative Brassica cretica Lam. using demographic model selection.</title>
        <authorList>
            <person name="Kioukis A."/>
            <person name="Michalopoulou V.A."/>
            <person name="Briers L."/>
            <person name="Pirintsos S."/>
            <person name="Studholme D.J."/>
            <person name="Pavlidis P."/>
            <person name="Sarris P.F."/>
        </authorList>
    </citation>
    <scope>NUCLEOTIDE SEQUENCE [LARGE SCALE GENOMIC DNA]</scope>
    <source>
        <strain evidence="2">cv. PFS-1207/04</strain>
    </source>
</reference>
<keyword evidence="2" id="KW-1185">Reference proteome</keyword>
<protein>
    <recommendedName>
        <fullName evidence="3">DNA-directed RNA polymerase</fullName>
    </recommendedName>
</protein>
<evidence type="ECO:0000313" key="2">
    <source>
        <dbReference type="Proteomes" id="UP000266723"/>
    </source>
</evidence>
<evidence type="ECO:0008006" key="3">
    <source>
        <dbReference type="Google" id="ProtNLM"/>
    </source>
</evidence>
<proteinExistence type="predicted"/>
<organism evidence="1 2">
    <name type="scientific">Brassica cretica</name>
    <name type="common">Mustard</name>
    <dbReference type="NCBI Taxonomy" id="69181"/>
    <lineage>
        <taxon>Eukaryota</taxon>
        <taxon>Viridiplantae</taxon>
        <taxon>Streptophyta</taxon>
        <taxon>Embryophyta</taxon>
        <taxon>Tracheophyta</taxon>
        <taxon>Spermatophyta</taxon>
        <taxon>Magnoliopsida</taxon>
        <taxon>eudicotyledons</taxon>
        <taxon>Gunneridae</taxon>
        <taxon>Pentapetalae</taxon>
        <taxon>rosids</taxon>
        <taxon>malvids</taxon>
        <taxon>Brassicales</taxon>
        <taxon>Brassicaceae</taxon>
        <taxon>Brassiceae</taxon>
        <taxon>Brassica</taxon>
    </lineage>
</organism>
<comment type="caution">
    <text evidence="1">The sequence shown here is derived from an EMBL/GenBank/DDBJ whole genome shotgun (WGS) entry which is preliminary data.</text>
</comment>
<gene>
    <name evidence="1" type="ORF">DY000_02063803</name>
</gene>
<name>A0ABQ7B249_BRACR</name>
<accession>A0ABQ7B249</accession>
<dbReference type="EMBL" id="QGKV02001556">
    <property type="protein sequence ID" value="KAF3520416.1"/>
    <property type="molecule type" value="Genomic_DNA"/>
</dbReference>